<dbReference type="EMBL" id="JADAQT010000055">
    <property type="protein sequence ID" value="MBE1874994.1"/>
    <property type="molecule type" value="Genomic_DNA"/>
</dbReference>
<evidence type="ECO:0000313" key="3">
    <source>
        <dbReference type="Proteomes" id="UP000625527"/>
    </source>
</evidence>
<dbReference type="Pfam" id="PF12146">
    <property type="entry name" value="Hydrolase_4"/>
    <property type="match status" value="1"/>
</dbReference>
<dbReference type="Gene3D" id="3.40.50.1820">
    <property type="entry name" value="alpha/beta hydrolase"/>
    <property type="match status" value="1"/>
</dbReference>
<accession>A0ABR9MUD8</accession>
<proteinExistence type="predicted"/>
<dbReference type="PANTHER" id="PTHR11614">
    <property type="entry name" value="PHOSPHOLIPASE-RELATED"/>
    <property type="match status" value="1"/>
</dbReference>
<name>A0ABR9MUD8_9MICO</name>
<keyword evidence="2" id="KW-0378">Hydrolase</keyword>
<evidence type="ECO:0000259" key="1">
    <source>
        <dbReference type="Pfam" id="PF12146"/>
    </source>
</evidence>
<keyword evidence="3" id="KW-1185">Reference proteome</keyword>
<evidence type="ECO:0000313" key="2">
    <source>
        <dbReference type="EMBL" id="MBE1874994.1"/>
    </source>
</evidence>
<protein>
    <submittedName>
        <fullName evidence="2">Alpha/beta hydrolase</fullName>
    </submittedName>
</protein>
<dbReference type="InterPro" id="IPR051044">
    <property type="entry name" value="MAG_DAG_Lipase"/>
</dbReference>
<gene>
    <name evidence="2" type="ORF">IHE71_04610</name>
</gene>
<dbReference type="InterPro" id="IPR022742">
    <property type="entry name" value="Hydrolase_4"/>
</dbReference>
<organism evidence="2 3">
    <name type="scientific">Myceligenerans pegani</name>
    <dbReference type="NCBI Taxonomy" id="2776917"/>
    <lineage>
        <taxon>Bacteria</taxon>
        <taxon>Bacillati</taxon>
        <taxon>Actinomycetota</taxon>
        <taxon>Actinomycetes</taxon>
        <taxon>Micrococcales</taxon>
        <taxon>Promicromonosporaceae</taxon>
        <taxon>Myceligenerans</taxon>
    </lineage>
</organism>
<dbReference type="GO" id="GO:0016787">
    <property type="term" value="F:hydrolase activity"/>
    <property type="evidence" value="ECO:0007669"/>
    <property type="project" value="UniProtKB-KW"/>
</dbReference>
<dbReference type="Proteomes" id="UP000625527">
    <property type="component" value="Unassembled WGS sequence"/>
</dbReference>
<dbReference type="SUPFAM" id="SSF53474">
    <property type="entry name" value="alpha/beta-Hydrolases"/>
    <property type="match status" value="1"/>
</dbReference>
<sequence length="351" mass="37968">MVLRGRAVAGYHPFVSDPLPSASSPVPLHWQPDTLLGEPFEQSKLGPATLVRYAPDGPATDTDGAGAGLAPPAAVVHVHGYNDYFFQEHLARAFARAGYAFYAVDLRAAGRSLRAGQVPHFVGDLREQAADIDEAARAVRGLHPGVPLVVHAHSTGGLTAALWAHARRRTLPDGSYLGPDLLVLNSPFLDLPGTLFERTVGTWILRIAAPASPHRVVTDGPSVYATHLLAANGGRWEFDTRLKKPEGQPALALWMRAVRRVQMQVARGLRIPVPVLVARSDSSGPDRADNPWLGVQDTVLEVDQIARRARRLGDDVTQLVVPGAVHDLSLSAEGPRTEYLGKLFAWLEERL</sequence>
<comment type="caution">
    <text evidence="2">The sequence shown here is derived from an EMBL/GenBank/DDBJ whole genome shotgun (WGS) entry which is preliminary data.</text>
</comment>
<dbReference type="InterPro" id="IPR029058">
    <property type="entry name" value="AB_hydrolase_fold"/>
</dbReference>
<reference evidence="2 3" key="1">
    <citation type="submission" date="2020-10" db="EMBL/GenBank/DDBJ databases">
        <title>Myceligenerans pegani sp. nov., an endophytic actinomycete isolated from Peganum harmala L. in Xinjiang, China.</title>
        <authorList>
            <person name="Xin L."/>
        </authorList>
    </citation>
    <scope>NUCLEOTIDE SEQUENCE [LARGE SCALE GENOMIC DNA]</scope>
    <source>
        <strain evidence="2 3">TRM65318</strain>
    </source>
</reference>
<feature type="domain" description="Serine aminopeptidase S33" evidence="1">
    <location>
        <begin position="71"/>
        <end position="283"/>
    </location>
</feature>